<evidence type="ECO:0000313" key="2">
    <source>
        <dbReference type="Proteomes" id="UP000886501"/>
    </source>
</evidence>
<keyword evidence="2" id="KW-1185">Reference proteome</keyword>
<reference evidence="1" key="2">
    <citation type="journal article" date="2020" name="Nat. Commun.">
        <title>Large-scale genome sequencing of mycorrhizal fungi provides insights into the early evolution of symbiotic traits.</title>
        <authorList>
            <person name="Miyauchi S."/>
            <person name="Kiss E."/>
            <person name="Kuo A."/>
            <person name="Drula E."/>
            <person name="Kohler A."/>
            <person name="Sanchez-Garcia M."/>
            <person name="Morin E."/>
            <person name="Andreopoulos B."/>
            <person name="Barry K.W."/>
            <person name="Bonito G."/>
            <person name="Buee M."/>
            <person name="Carver A."/>
            <person name="Chen C."/>
            <person name="Cichocki N."/>
            <person name="Clum A."/>
            <person name="Culley D."/>
            <person name="Crous P.W."/>
            <person name="Fauchery L."/>
            <person name="Girlanda M."/>
            <person name="Hayes R.D."/>
            <person name="Keri Z."/>
            <person name="LaButti K."/>
            <person name="Lipzen A."/>
            <person name="Lombard V."/>
            <person name="Magnuson J."/>
            <person name="Maillard F."/>
            <person name="Murat C."/>
            <person name="Nolan M."/>
            <person name="Ohm R.A."/>
            <person name="Pangilinan J."/>
            <person name="Pereira M.F."/>
            <person name="Perotto S."/>
            <person name="Peter M."/>
            <person name="Pfister S."/>
            <person name="Riley R."/>
            <person name="Sitrit Y."/>
            <person name="Stielow J.B."/>
            <person name="Szollosi G."/>
            <person name="Zifcakova L."/>
            <person name="Stursova M."/>
            <person name="Spatafora J.W."/>
            <person name="Tedersoo L."/>
            <person name="Vaario L.M."/>
            <person name="Yamada A."/>
            <person name="Yan M."/>
            <person name="Wang P."/>
            <person name="Xu J."/>
            <person name="Bruns T."/>
            <person name="Baldrian P."/>
            <person name="Vilgalys R."/>
            <person name="Dunand C."/>
            <person name="Henrissat B."/>
            <person name="Grigoriev I.V."/>
            <person name="Hibbett D."/>
            <person name="Nagy L.G."/>
            <person name="Martin F.M."/>
        </authorList>
    </citation>
    <scope>NUCLEOTIDE SEQUENCE</scope>
    <source>
        <strain evidence="1">P2</strain>
    </source>
</reference>
<comment type="caution">
    <text evidence="1">The sequence shown here is derived from an EMBL/GenBank/DDBJ whole genome shotgun (WGS) entry which is preliminary data.</text>
</comment>
<evidence type="ECO:0000313" key="1">
    <source>
        <dbReference type="EMBL" id="KAF9646157.1"/>
    </source>
</evidence>
<protein>
    <submittedName>
        <fullName evidence="1">Uncharacterized protein</fullName>
    </submittedName>
</protein>
<organism evidence="1 2">
    <name type="scientific">Thelephora ganbajun</name>
    <name type="common">Ganba fungus</name>
    <dbReference type="NCBI Taxonomy" id="370292"/>
    <lineage>
        <taxon>Eukaryota</taxon>
        <taxon>Fungi</taxon>
        <taxon>Dikarya</taxon>
        <taxon>Basidiomycota</taxon>
        <taxon>Agaricomycotina</taxon>
        <taxon>Agaricomycetes</taxon>
        <taxon>Thelephorales</taxon>
        <taxon>Thelephoraceae</taxon>
        <taxon>Thelephora</taxon>
    </lineage>
</organism>
<dbReference type="EMBL" id="MU118066">
    <property type="protein sequence ID" value="KAF9646157.1"/>
    <property type="molecule type" value="Genomic_DNA"/>
</dbReference>
<proteinExistence type="predicted"/>
<sequence>MSSSTQAIDVLEAQIRRLKWSNDDLRSKLFDVDQRASRLAQNFGFKTVQEAEDSARSPDFQTNIVRLNERLGLLENELRKHIGTSKEALQVNLRLREDLKRSQNEVFALKTELRGSGLKGGVTTTVAYDDPEKENCPPIPRKVEDEYAKRSSPLPILMPPAIIAPSSSPSSDSNSTLTADLQTTISSLQTQLAELQSRYDRLSEAKAKSAARHRADYKKWKDFKDWLYKSSTSGSLIPAKGGLNISPKKRKAIMAGIAERKTNPKKSKNQTDVALDFLSTPISTASEPPTPGPSRVKVSDPSDTDDYDMDIAYDSKSDPVTEAEITLVNKEDPEDVIDLTSQDYDNDNHPIICVTSTTKLLPDDKENEGKQPLDTYMRFKGRGRYKPVKPESGTINATFEINPGANDGLNYAYDSVVRSKEERRKMHGSDCECCKEYYRTVGPLPPRLQPPLWRTPPSSPKPKAAMLSSPMNIDEEKEKEISRHKQEISRHRHNWAPPSTPPKYWSIGFPDTQEVREINREAEEMIEAKKTRVEAEAR</sequence>
<gene>
    <name evidence="1" type="ORF">BDM02DRAFT_3172172</name>
</gene>
<dbReference type="Proteomes" id="UP000886501">
    <property type="component" value="Unassembled WGS sequence"/>
</dbReference>
<name>A0ACB6Z9E8_THEGA</name>
<reference evidence="1" key="1">
    <citation type="submission" date="2019-10" db="EMBL/GenBank/DDBJ databases">
        <authorList>
            <consortium name="DOE Joint Genome Institute"/>
            <person name="Kuo A."/>
            <person name="Miyauchi S."/>
            <person name="Kiss E."/>
            <person name="Drula E."/>
            <person name="Kohler A."/>
            <person name="Sanchez-Garcia M."/>
            <person name="Andreopoulos B."/>
            <person name="Barry K.W."/>
            <person name="Bonito G."/>
            <person name="Buee M."/>
            <person name="Carver A."/>
            <person name="Chen C."/>
            <person name="Cichocki N."/>
            <person name="Clum A."/>
            <person name="Culley D."/>
            <person name="Crous P.W."/>
            <person name="Fauchery L."/>
            <person name="Girlanda M."/>
            <person name="Hayes R."/>
            <person name="Keri Z."/>
            <person name="Labutti K."/>
            <person name="Lipzen A."/>
            <person name="Lombard V."/>
            <person name="Magnuson J."/>
            <person name="Maillard F."/>
            <person name="Morin E."/>
            <person name="Murat C."/>
            <person name="Nolan M."/>
            <person name="Ohm R."/>
            <person name="Pangilinan J."/>
            <person name="Pereira M."/>
            <person name="Perotto S."/>
            <person name="Peter M."/>
            <person name="Riley R."/>
            <person name="Sitrit Y."/>
            <person name="Stielow B."/>
            <person name="Szollosi G."/>
            <person name="Zifcakova L."/>
            <person name="Stursova M."/>
            <person name="Spatafora J.W."/>
            <person name="Tedersoo L."/>
            <person name="Vaario L.-M."/>
            <person name="Yamada A."/>
            <person name="Yan M."/>
            <person name="Wang P."/>
            <person name="Xu J."/>
            <person name="Bruns T."/>
            <person name="Baldrian P."/>
            <person name="Vilgalys R."/>
            <person name="Henrissat B."/>
            <person name="Grigoriev I.V."/>
            <person name="Hibbett D."/>
            <person name="Nagy L.G."/>
            <person name="Martin F.M."/>
        </authorList>
    </citation>
    <scope>NUCLEOTIDE SEQUENCE</scope>
    <source>
        <strain evidence="1">P2</strain>
    </source>
</reference>
<accession>A0ACB6Z9E8</accession>